<reference evidence="7" key="1">
    <citation type="journal article" date="2013" name="Stand. Genomic Sci.">
        <title>Complete genome sequence of the halophilic bacterium Spirochaeta africana type strain (Z-7692(T)) from the alkaline Lake Magadi in the East African Rift.</title>
        <authorList>
            <person name="Liolos K."/>
            <person name="Abt B."/>
            <person name="Scheuner C."/>
            <person name="Teshima H."/>
            <person name="Held B."/>
            <person name="Lapidus A."/>
            <person name="Nolan M."/>
            <person name="Lucas S."/>
            <person name="Deshpande S."/>
            <person name="Cheng J.F."/>
            <person name="Tapia R."/>
            <person name="Goodwin L.A."/>
            <person name="Pitluck S."/>
            <person name="Pagani I."/>
            <person name="Ivanova N."/>
            <person name="Mavromatis K."/>
            <person name="Mikhailova N."/>
            <person name="Huntemann M."/>
            <person name="Pati A."/>
            <person name="Chen A."/>
            <person name="Palaniappan K."/>
            <person name="Land M."/>
            <person name="Rohde M."/>
            <person name="Tindall B.J."/>
            <person name="Detter J.C."/>
            <person name="Goker M."/>
            <person name="Bristow J."/>
            <person name="Eisen J.A."/>
            <person name="Markowitz V."/>
            <person name="Hugenholtz P."/>
            <person name="Woyke T."/>
            <person name="Klenk H.P."/>
            <person name="Kyrpides N.C."/>
        </authorList>
    </citation>
    <scope>NUCLEOTIDE SEQUENCE</scope>
    <source>
        <strain evidence="7">ATCC 700263 / DSM 8902 / Z-7692</strain>
    </source>
</reference>
<proteinExistence type="inferred from homology"/>
<comment type="similarity">
    <text evidence="3">Belongs to the MoxR family.</text>
</comment>
<dbReference type="SUPFAM" id="SSF52540">
    <property type="entry name" value="P-loop containing nucleoside triphosphate hydrolases"/>
    <property type="match status" value="1"/>
</dbReference>
<dbReference type="EMBL" id="CP003282">
    <property type="protein sequence ID" value="AFG36393.1"/>
    <property type="molecule type" value="Genomic_DNA"/>
</dbReference>
<dbReference type="eggNOG" id="COG0714">
    <property type="taxonomic scope" value="Bacteria"/>
</dbReference>
<dbReference type="PANTHER" id="PTHR42759:SF5">
    <property type="entry name" value="METHANOL DEHYDROGENASE REGULATOR"/>
    <property type="match status" value="1"/>
</dbReference>
<dbReference type="InterPro" id="IPR041628">
    <property type="entry name" value="ChlI/MoxR_AAA_lid"/>
</dbReference>
<dbReference type="RefSeq" id="WP_014454391.1">
    <property type="nucleotide sequence ID" value="NC_017098.1"/>
</dbReference>
<dbReference type="AlphaFoldDB" id="H9UFV0"/>
<dbReference type="STRING" id="889378.Spiaf_0285"/>
<evidence type="ECO:0000259" key="5">
    <source>
        <dbReference type="Pfam" id="PF17863"/>
    </source>
</evidence>
<sequence length="315" mass="34920">MNDVQKWANGVITEVEKVFLGKRPVLEKVLVAMLCRGHVLIEDVPGLGKTILARSLSAALGGKFTRIQCTPDLLPADILGVSMYQPKEGTFRFRKGPIMANVVLVDEINRATPRSQSALLEAMGEHQISVEGHQLPLPDPFFLLATENPVEFDGTFPLPEAQKDRFFLSLHVGYPERDVEHQVILAQRRRTHPVEDLRSVGKIEDIIELQNQVVQIAVDDLVVKYILDIVDATRHDAGIRVGVSPRGSLALYKSAQALAALRGRDYVVPEDVTELVIPVLEKRIIPSTDSRIKGVTAIQLIEGILDRVEVPVSRE</sequence>
<evidence type="ECO:0000256" key="3">
    <source>
        <dbReference type="ARBA" id="ARBA00061607"/>
    </source>
</evidence>
<dbReference type="Gene3D" id="1.10.8.80">
    <property type="entry name" value="Magnesium chelatase subunit I, C-Terminal domain"/>
    <property type="match status" value="1"/>
</dbReference>
<dbReference type="Pfam" id="PF17863">
    <property type="entry name" value="AAA_lid_2"/>
    <property type="match status" value="1"/>
</dbReference>
<name>H9UFV0_SPIAZ</name>
<accession>H9UFV0</accession>
<dbReference type="Proteomes" id="UP000007383">
    <property type="component" value="Chromosome"/>
</dbReference>
<keyword evidence="1" id="KW-0547">Nucleotide-binding</keyword>
<dbReference type="Gene3D" id="3.40.50.300">
    <property type="entry name" value="P-loop containing nucleotide triphosphate hydrolases"/>
    <property type="match status" value="1"/>
</dbReference>
<evidence type="ECO:0000256" key="1">
    <source>
        <dbReference type="ARBA" id="ARBA00022741"/>
    </source>
</evidence>
<dbReference type="PIRSF" id="PIRSF002849">
    <property type="entry name" value="AAA_ATPase_chaperone_MoxR_prd"/>
    <property type="match status" value="1"/>
</dbReference>
<feature type="domain" description="ATPase AAA-3" evidence="4">
    <location>
        <begin position="38"/>
        <end position="168"/>
    </location>
</feature>
<dbReference type="PANTHER" id="PTHR42759">
    <property type="entry name" value="MOXR FAMILY PROTEIN"/>
    <property type="match status" value="1"/>
</dbReference>
<evidence type="ECO:0000256" key="2">
    <source>
        <dbReference type="ARBA" id="ARBA00022840"/>
    </source>
</evidence>
<dbReference type="HOGENOM" id="CLU_034716_2_0_12"/>
<evidence type="ECO:0000259" key="4">
    <source>
        <dbReference type="Pfam" id="PF07726"/>
    </source>
</evidence>
<gene>
    <name evidence="6" type="ordered locus">Spiaf_0285</name>
</gene>
<evidence type="ECO:0000313" key="6">
    <source>
        <dbReference type="EMBL" id="AFG36393.1"/>
    </source>
</evidence>
<feature type="domain" description="ChlI/MoxR AAA lid" evidence="5">
    <location>
        <begin position="232"/>
        <end position="288"/>
    </location>
</feature>
<dbReference type="InterPro" id="IPR050764">
    <property type="entry name" value="CbbQ/NirQ/NorQ/GpvN"/>
</dbReference>
<dbReference type="GO" id="GO:0005524">
    <property type="term" value="F:ATP binding"/>
    <property type="evidence" value="ECO:0007669"/>
    <property type="project" value="UniProtKB-KW"/>
</dbReference>
<dbReference type="InterPro" id="IPR011703">
    <property type="entry name" value="ATPase_AAA-3"/>
</dbReference>
<dbReference type="Pfam" id="PF07726">
    <property type="entry name" value="AAA_3"/>
    <property type="match status" value="1"/>
</dbReference>
<dbReference type="FunFam" id="3.40.50.300:FF:000640">
    <property type="entry name" value="MoxR family ATPase"/>
    <property type="match status" value="1"/>
</dbReference>
<keyword evidence="2" id="KW-0067">ATP-binding</keyword>
<organism evidence="6 7">
    <name type="scientific">Spirochaeta africana (strain ATCC 700263 / DSM 8902 / Z-7692)</name>
    <dbReference type="NCBI Taxonomy" id="889378"/>
    <lineage>
        <taxon>Bacteria</taxon>
        <taxon>Pseudomonadati</taxon>
        <taxon>Spirochaetota</taxon>
        <taxon>Spirochaetia</taxon>
        <taxon>Spirochaetales</taxon>
        <taxon>Spirochaetaceae</taxon>
        <taxon>Spirochaeta</taxon>
    </lineage>
</organism>
<dbReference type="PATRIC" id="fig|889378.3.peg.291"/>
<evidence type="ECO:0000313" key="7">
    <source>
        <dbReference type="Proteomes" id="UP000007383"/>
    </source>
</evidence>
<protein>
    <submittedName>
        <fullName evidence="6">MoxR-like ATPase</fullName>
    </submittedName>
</protein>
<keyword evidence="7" id="KW-1185">Reference proteome</keyword>
<dbReference type="InterPro" id="IPR027417">
    <property type="entry name" value="P-loop_NTPase"/>
</dbReference>
<dbReference type="KEGG" id="sfc:Spiaf_0285"/>
<dbReference type="GO" id="GO:0016887">
    <property type="term" value="F:ATP hydrolysis activity"/>
    <property type="evidence" value="ECO:0007669"/>
    <property type="project" value="InterPro"/>
</dbReference>